<organism evidence="1 2">
    <name type="scientific">Cetraspora pellucida</name>
    <dbReference type="NCBI Taxonomy" id="1433469"/>
    <lineage>
        <taxon>Eukaryota</taxon>
        <taxon>Fungi</taxon>
        <taxon>Fungi incertae sedis</taxon>
        <taxon>Mucoromycota</taxon>
        <taxon>Glomeromycotina</taxon>
        <taxon>Glomeromycetes</taxon>
        <taxon>Diversisporales</taxon>
        <taxon>Gigasporaceae</taxon>
        <taxon>Cetraspora</taxon>
    </lineage>
</organism>
<proteinExistence type="predicted"/>
<accession>A0ACA9NLY4</accession>
<keyword evidence="2" id="KW-1185">Reference proteome</keyword>
<sequence>DKRKKEWILFKKEEKLHIGKTIRKTKKSVMIMHWNKNVSSTERQSFLKKEEKDLIFGVPITAYTKLREIVEDCNFEQKLNPKDDRKESIKEKELRLQEETLNR</sequence>
<dbReference type="EMBL" id="CAJVPW010015905">
    <property type="protein sequence ID" value="CAG8665759.1"/>
    <property type="molecule type" value="Genomic_DNA"/>
</dbReference>
<protein>
    <submittedName>
        <fullName evidence="1">11585_t:CDS:1</fullName>
    </submittedName>
</protein>
<feature type="non-terminal residue" evidence="1">
    <location>
        <position position="103"/>
    </location>
</feature>
<comment type="caution">
    <text evidence="1">The sequence shown here is derived from an EMBL/GenBank/DDBJ whole genome shotgun (WGS) entry which is preliminary data.</text>
</comment>
<gene>
    <name evidence="1" type="ORF">SPELUC_LOCUS9451</name>
</gene>
<dbReference type="Proteomes" id="UP000789366">
    <property type="component" value="Unassembled WGS sequence"/>
</dbReference>
<reference evidence="1" key="1">
    <citation type="submission" date="2021-06" db="EMBL/GenBank/DDBJ databases">
        <authorList>
            <person name="Kallberg Y."/>
            <person name="Tangrot J."/>
            <person name="Rosling A."/>
        </authorList>
    </citation>
    <scope>NUCLEOTIDE SEQUENCE</scope>
    <source>
        <strain evidence="1">28 12/20/2015</strain>
    </source>
</reference>
<evidence type="ECO:0000313" key="1">
    <source>
        <dbReference type="EMBL" id="CAG8665759.1"/>
    </source>
</evidence>
<evidence type="ECO:0000313" key="2">
    <source>
        <dbReference type="Proteomes" id="UP000789366"/>
    </source>
</evidence>
<name>A0ACA9NLY4_9GLOM</name>
<feature type="non-terminal residue" evidence="1">
    <location>
        <position position="1"/>
    </location>
</feature>